<dbReference type="InterPro" id="IPR011701">
    <property type="entry name" value="MFS"/>
</dbReference>
<dbReference type="FunFam" id="1.20.1250.20:FF:000001">
    <property type="entry name" value="Dicarboxylate MFS transporter"/>
    <property type="match status" value="1"/>
</dbReference>
<comment type="subcellular location">
    <subcellularLocation>
        <location evidence="1">Cell membrane</location>
        <topology evidence="1">Multi-pass membrane protein</topology>
    </subcellularLocation>
</comment>
<dbReference type="PROSITE" id="PS50850">
    <property type="entry name" value="MFS"/>
    <property type="match status" value="1"/>
</dbReference>
<evidence type="ECO:0000313" key="10">
    <source>
        <dbReference type="Proteomes" id="UP000284908"/>
    </source>
</evidence>
<dbReference type="InterPro" id="IPR005829">
    <property type="entry name" value="Sugar_transporter_CS"/>
</dbReference>
<feature type="transmembrane region" description="Helical" evidence="7">
    <location>
        <begin position="306"/>
        <end position="326"/>
    </location>
</feature>
<name>A0A419N7I5_9GAMM</name>
<feature type="transmembrane region" description="Helical" evidence="7">
    <location>
        <begin position="21"/>
        <end position="43"/>
    </location>
</feature>
<dbReference type="GO" id="GO:0022857">
    <property type="term" value="F:transmembrane transporter activity"/>
    <property type="evidence" value="ECO:0007669"/>
    <property type="project" value="InterPro"/>
</dbReference>
<feature type="transmembrane region" description="Helical" evidence="7">
    <location>
        <begin position="116"/>
        <end position="143"/>
    </location>
</feature>
<feature type="transmembrane region" description="Helical" evidence="7">
    <location>
        <begin position="90"/>
        <end position="110"/>
    </location>
</feature>
<keyword evidence="10" id="KW-1185">Reference proteome</keyword>
<evidence type="ECO:0000256" key="4">
    <source>
        <dbReference type="ARBA" id="ARBA00022692"/>
    </source>
</evidence>
<evidence type="ECO:0000256" key="1">
    <source>
        <dbReference type="ARBA" id="ARBA00004651"/>
    </source>
</evidence>
<dbReference type="OrthoDB" id="3690818at2"/>
<feature type="domain" description="Major facilitator superfamily (MFS) profile" evidence="8">
    <location>
        <begin position="17"/>
        <end position="429"/>
    </location>
</feature>
<dbReference type="Proteomes" id="UP000284908">
    <property type="component" value="Unassembled WGS sequence"/>
</dbReference>
<feature type="transmembrane region" description="Helical" evidence="7">
    <location>
        <begin position="403"/>
        <end position="427"/>
    </location>
</feature>
<evidence type="ECO:0000259" key="8">
    <source>
        <dbReference type="PROSITE" id="PS50850"/>
    </source>
</evidence>
<feature type="transmembrane region" description="Helical" evidence="7">
    <location>
        <begin position="189"/>
        <end position="208"/>
    </location>
</feature>
<organism evidence="9 10">
    <name type="scientific">Rahnella woolbedingensis</name>
    <dbReference type="NCBI Taxonomy" id="1510574"/>
    <lineage>
        <taxon>Bacteria</taxon>
        <taxon>Pseudomonadati</taxon>
        <taxon>Pseudomonadota</taxon>
        <taxon>Gammaproteobacteria</taxon>
        <taxon>Enterobacterales</taxon>
        <taxon>Yersiniaceae</taxon>
        <taxon>Rahnella</taxon>
    </lineage>
</organism>
<dbReference type="Gene3D" id="1.20.1250.20">
    <property type="entry name" value="MFS general substrate transporter like domains"/>
    <property type="match status" value="2"/>
</dbReference>
<keyword evidence="2" id="KW-0813">Transport</keyword>
<keyword evidence="6 7" id="KW-0472">Membrane</keyword>
<feature type="transmembrane region" description="Helical" evidence="7">
    <location>
        <begin position="55"/>
        <end position="78"/>
    </location>
</feature>
<dbReference type="PANTHER" id="PTHR43045">
    <property type="entry name" value="SHIKIMATE TRANSPORTER"/>
    <property type="match status" value="1"/>
</dbReference>
<dbReference type="CDD" id="cd17369">
    <property type="entry name" value="MFS_ShiA_like"/>
    <property type="match status" value="1"/>
</dbReference>
<feature type="transmembrane region" description="Helical" evidence="7">
    <location>
        <begin position="338"/>
        <end position="363"/>
    </location>
</feature>
<feature type="transmembrane region" description="Helical" evidence="7">
    <location>
        <begin position="245"/>
        <end position="267"/>
    </location>
</feature>
<evidence type="ECO:0000256" key="7">
    <source>
        <dbReference type="SAM" id="Phobius"/>
    </source>
</evidence>
<dbReference type="Pfam" id="PF07690">
    <property type="entry name" value="MFS_1"/>
    <property type="match status" value="1"/>
</dbReference>
<proteinExistence type="predicted"/>
<gene>
    <name evidence="9" type="ORF">D6C13_14005</name>
</gene>
<dbReference type="AlphaFoldDB" id="A0A419N7I5"/>
<evidence type="ECO:0000256" key="6">
    <source>
        <dbReference type="ARBA" id="ARBA00023136"/>
    </source>
</evidence>
<evidence type="ECO:0000256" key="3">
    <source>
        <dbReference type="ARBA" id="ARBA00022475"/>
    </source>
</evidence>
<dbReference type="InterPro" id="IPR036259">
    <property type="entry name" value="MFS_trans_sf"/>
</dbReference>
<dbReference type="SUPFAM" id="SSF103473">
    <property type="entry name" value="MFS general substrate transporter"/>
    <property type="match status" value="1"/>
</dbReference>
<accession>A0A419N7I5</accession>
<dbReference type="InterPro" id="IPR020846">
    <property type="entry name" value="MFS_dom"/>
</dbReference>
<dbReference type="PANTHER" id="PTHR43045:SF1">
    <property type="entry name" value="SHIKIMATE TRANSPORTER"/>
    <property type="match status" value="1"/>
</dbReference>
<dbReference type="GO" id="GO:0005886">
    <property type="term" value="C:plasma membrane"/>
    <property type="evidence" value="ECO:0007669"/>
    <property type="project" value="UniProtKB-SubCell"/>
</dbReference>
<feature type="transmembrane region" description="Helical" evidence="7">
    <location>
        <begin position="273"/>
        <end position="294"/>
    </location>
</feature>
<feature type="transmembrane region" description="Helical" evidence="7">
    <location>
        <begin position="375"/>
        <end position="397"/>
    </location>
</feature>
<dbReference type="RefSeq" id="WP_120133340.1">
    <property type="nucleotide sequence ID" value="NZ_RAHH01000015.1"/>
</dbReference>
<keyword evidence="4 7" id="KW-0812">Transmembrane</keyword>
<evidence type="ECO:0000256" key="5">
    <source>
        <dbReference type="ARBA" id="ARBA00022989"/>
    </source>
</evidence>
<protein>
    <submittedName>
        <fullName evidence="9">MFS transporter</fullName>
    </submittedName>
</protein>
<reference evidence="9 10" key="1">
    <citation type="submission" date="2018-09" db="EMBL/GenBank/DDBJ databases">
        <authorList>
            <person name="Le Fleche-Mateos A."/>
        </authorList>
    </citation>
    <scope>NUCLEOTIDE SEQUENCE [LARGE SCALE GENOMIC DNA]</scope>
    <source>
        <strain evidence="9 10">DSM 27399</strain>
    </source>
</reference>
<evidence type="ECO:0000256" key="2">
    <source>
        <dbReference type="ARBA" id="ARBA00022448"/>
    </source>
</evidence>
<evidence type="ECO:0000313" key="9">
    <source>
        <dbReference type="EMBL" id="RJT43393.1"/>
    </source>
</evidence>
<dbReference type="PROSITE" id="PS00217">
    <property type="entry name" value="SUGAR_TRANSPORT_2"/>
    <property type="match status" value="1"/>
</dbReference>
<sequence>MAYPAKTSHFQRQPTRAALGSFLGTLIEWFDFYIFATASALIFNHVFFPETTPVIGILSSFATLAVGFFARPLGGIIFGNIGDRVGRKPALVMTLVLMGGATVGIGLLPSYEQAGILAPVLLVLLRILQGIAVGGEWGGAVLLANEHAPEGKKSFYSSFAQLGSPAGLILALLAFRYISSLPDEDLYSWGWRLPFIGSLLLLIVAFIIRRGVNESPEFQSDKIAEDAQKLPSPVRVVLRESWPKVLLVMGACTIGISSAYFTNTFMIAYTTQFLGLDSSVILGCLSIVAIVQLINQPIAAWLSDKVGTGTFLLIASGGSMLVPYIMFTLVETQQSGYIILGISLAKIFSSAFYAVIAGYVVSVFPVRQRYSGISLAYQTCGALIGGTTPFIGTLIAGNSNGQWWPLALFYSVLSAISFICVLILIIWQRSAANVVTSSGCVMEGDKVISEVADSRV</sequence>
<keyword evidence="3" id="KW-1003">Cell membrane</keyword>
<feature type="transmembrane region" description="Helical" evidence="7">
    <location>
        <begin position="155"/>
        <end position="177"/>
    </location>
</feature>
<dbReference type="EMBL" id="RAHH01000015">
    <property type="protein sequence ID" value="RJT43393.1"/>
    <property type="molecule type" value="Genomic_DNA"/>
</dbReference>
<keyword evidence="5 7" id="KW-1133">Transmembrane helix</keyword>
<comment type="caution">
    <text evidence="9">The sequence shown here is derived from an EMBL/GenBank/DDBJ whole genome shotgun (WGS) entry which is preliminary data.</text>
</comment>